<dbReference type="GO" id="GO:0008483">
    <property type="term" value="F:transaminase activity"/>
    <property type="evidence" value="ECO:0007669"/>
    <property type="project" value="UniProtKB-KW"/>
</dbReference>
<gene>
    <name evidence="3" type="ORF">WDS16_14820</name>
</gene>
<accession>A0ABZ2PVI8</accession>
<dbReference type="RefSeq" id="WP_338893460.1">
    <property type="nucleotide sequence ID" value="NZ_CP147846.1"/>
</dbReference>
<dbReference type="InterPro" id="IPR015421">
    <property type="entry name" value="PyrdxlP-dep_Trfase_major"/>
</dbReference>
<dbReference type="Proteomes" id="UP001432000">
    <property type="component" value="Chromosome"/>
</dbReference>
<dbReference type="PANTHER" id="PTHR46577:SF1">
    <property type="entry name" value="HTH-TYPE TRANSCRIPTIONAL REGULATORY PROTEIN GABR"/>
    <property type="match status" value="1"/>
</dbReference>
<organism evidence="3 4">
    <name type="scientific">Rhodococcus sovatensis</name>
    <dbReference type="NCBI Taxonomy" id="1805840"/>
    <lineage>
        <taxon>Bacteria</taxon>
        <taxon>Bacillati</taxon>
        <taxon>Actinomycetota</taxon>
        <taxon>Actinomycetes</taxon>
        <taxon>Mycobacteriales</taxon>
        <taxon>Nocardiaceae</taxon>
        <taxon>Rhodococcus</taxon>
    </lineage>
</organism>
<evidence type="ECO:0000259" key="2">
    <source>
        <dbReference type="Pfam" id="PF00155"/>
    </source>
</evidence>
<dbReference type="CDD" id="cd00609">
    <property type="entry name" value="AAT_like"/>
    <property type="match status" value="1"/>
</dbReference>
<keyword evidence="3" id="KW-0808">Transferase</keyword>
<protein>
    <submittedName>
        <fullName evidence="3">PLP-dependent aminotransferase family protein</fullName>
    </submittedName>
</protein>
<evidence type="ECO:0000313" key="4">
    <source>
        <dbReference type="Proteomes" id="UP001432000"/>
    </source>
</evidence>
<dbReference type="InterPro" id="IPR004839">
    <property type="entry name" value="Aminotransferase_I/II_large"/>
</dbReference>
<evidence type="ECO:0000313" key="3">
    <source>
        <dbReference type="EMBL" id="WXG71711.1"/>
    </source>
</evidence>
<proteinExistence type="predicted"/>
<dbReference type="InterPro" id="IPR015424">
    <property type="entry name" value="PyrdxlP-dep_Trfase"/>
</dbReference>
<dbReference type="SUPFAM" id="SSF53383">
    <property type="entry name" value="PLP-dependent transferases"/>
    <property type="match status" value="1"/>
</dbReference>
<name>A0ABZ2PVI8_9NOCA</name>
<feature type="domain" description="Aminotransferase class I/classII large" evidence="2">
    <location>
        <begin position="4"/>
        <end position="286"/>
    </location>
</feature>
<evidence type="ECO:0000256" key="1">
    <source>
        <dbReference type="SAM" id="MobiDB-lite"/>
    </source>
</evidence>
<keyword evidence="3" id="KW-0032">Aminotransferase</keyword>
<feature type="region of interest" description="Disordered" evidence="1">
    <location>
        <begin position="1"/>
        <end position="25"/>
    </location>
</feature>
<reference evidence="3 4" key="1">
    <citation type="submission" date="2024-03" db="EMBL/GenBank/DDBJ databases">
        <title>Natural products discovery in diverse microorganisms through a two-stage MS feature dereplication strategy.</title>
        <authorList>
            <person name="Zhang R."/>
        </authorList>
    </citation>
    <scope>NUCLEOTIDE SEQUENCE [LARGE SCALE GENOMIC DNA]</scope>
    <source>
        <strain evidence="3 4">18930</strain>
    </source>
</reference>
<dbReference type="EMBL" id="CP147846">
    <property type="protein sequence ID" value="WXG71711.1"/>
    <property type="molecule type" value="Genomic_DNA"/>
</dbReference>
<dbReference type="PANTHER" id="PTHR46577">
    <property type="entry name" value="HTH-TYPE TRANSCRIPTIONAL REGULATORY PROTEIN GABR"/>
    <property type="match status" value="1"/>
</dbReference>
<dbReference type="Pfam" id="PF00155">
    <property type="entry name" value="Aminotran_1_2"/>
    <property type="match status" value="1"/>
</dbReference>
<dbReference type="Gene3D" id="3.40.640.10">
    <property type="entry name" value="Type I PLP-dependent aspartate aminotransferase-like (Major domain)"/>
    <property type="match status" value="1"/>
</dbReference>
<dbReference type="InterPro" id="IPR051446">
    <property type="entry name" value="HTH_trans_reg/aminotransferase"/>
</dbReference>
<sequence>MSAAWKRAWRDVGNAQPPQAYPDPRGEAHLRSAVADLLGRARGLHTDADSIVITTGSMHGMSLSLPVLGQGLSASPPVLAHENPGYHVATSTARRWGWSIHDVAVDGDGLVTAELDRAPNRTRAVYVTPSHQYPTGGLLTVGRRRELADFARSRDIMIVEDDYDSEFRYDVAPLPTVAEFAPDRTIYLGTVAKTLGGGIRIGWLVAPPNIVEQIAELRIDLGDYPSLPVQHAMTSLLRDGEWDRTVRAARRLYRERDRRVAAALERFGELRGVGAGMHTTLLLDPKVATSVALEVAAAGVDVETLARSTRSISPVAGLIVGYGSVSDDELNYALDMLVDALTQLT</sequence>
<keyword evidence="4" id="KW-1185">Reference proteome</keyword>